<dbReference type="InterPro" id="IPR019734">
    <property type="entry name" value="TPR_rpt"/>
</dbReference>
<feature type="signal peptide" evidence="1">
    <location>
        <begin position="1"/>
        <end position="22"/>
    </location>
</feature>
<reference evidence="5 6" key="1">
    <citation type="submission" date="2018-11" db="EMBL/GenBank/DDBJ databases">
        <title>Genomic Encyclopedia of Type Strains, Phase IV (KMG-IV): sequencing the most valuable type-strain genomes for metagenomic binning, comparative biology and taxonomic classification.</title>
        <authorList>
            <person name="Goeker M."/>
        </authorList>
    </citation>
    <scope>NUCLEOTIDE SEQUENCE [LARGE SCALE GENOMIC DNA]</scope>
    <source>
        <strain evidence="5 6">DSM 16974</strain>
    </source>
</reference>
<dbReference type="Pfam" id="PF16331">
    <property type="entry name" value="TolA_bind_tri"/>
    <property type="match status" value="1"/>
</dbReference>
<feature type="repeat" description="TPR" evidence="2">
    <location>
        <begin position="165"/>
        <end position="198"/>
    </location>
</feature>
<proteinExistence type="inferred from homology"/>
<keyword evidence="6" id="KW-1185">Reference proteome</keyword>
<feature type="region of interest" description="Disordered" evidence="3">
    <location>
        <begin position="97"/>
        <end position="128"/>
    </location>
</feature>
<protein>
    <recommendedName>
        <fullName evidence="1">Cell division coordinator CpoB</fullName>
    </recommendedName>
</protein>
<dbReference type="InterPro" id="IPR032519">
    <property type="entry name" value="YbgF_tri"/>
</dbReference>
<dbReference type="GO" id="GO:0043093">
    <property type="term" value="P:FtsZ-dependent cytokinesis"/>
    <property type="evidence" value="ECO:0007669"/>
    <property type="project" value="UniProtKB-UniRule"/>
</dbReference>
<dbReference type="Gene3D" id="1.20.5.110">
    <property type="match status" value="1"/>
</dbReference>
<dbReference type="Proteomes" id="UP000273643">
    <property type="component" value="Unassembled WGS sequence"/>
</dbReference>
<evidence type="ECO:0000256" key="2">
    <source>
        <dbReference type="PROSITE-ProRule" id="PRU00339"/>
    </source>
</evidence>
<evidence type="ECO:0000259" key="4">
    <source>
        <dbReference type="Pfam" id="PF16331"/>
    </source>
</evidence>
<keyword evidence="1" id="KW-0132">Cell division</keyword>
<comment type="subcellular location">
    <subcellularLocation>
        <location evidence="1">Periplasm</location>
    </subcellularLocation>
</comment>
<evidence type="ECO:0000313" key="5">
    <source>
        <dbReference type="EMBL" id="ROQ19654.1"/>
    </source>
</evidence>
<name>A0A3N1NIM2_9GAMM</name>
<feature type="domain" description="YbgF trimerisation" evidence="4">
    <location>
        <begin position="45"/>
        <end position="102"/>
    </location>
</feature>
<comment type="caution">
    <text evidence="5">The sequence shown here is derived from an EMBL/GenBank/DDBJ whole genome shotgun (WGS) entry which is preliminary data.</text>
</comment>
<feature type="compositionally biased region" description="Low complexity" evidence="3">
    <location>
        <begin position="108"/>
        <end position="119"/>
    </location>
</feature>
<dbReference type="Gene3D" id="1.25.40.10">
    <property type="entry name" value="Tetratricopeptide repeat domain"/>
    <property type="match status" value="1"/>
</dbReference>
<dbReference type="PROSITE" id="PS50005">
    <property type="entry name" value="TPR"/>
    <property type="match status" value="1"/>
</dbReference>
<dbReference type="AlphaFoldDB" id="A0A3N1NIM2"/>
<organism evidence="5 6">
    <name type="scientific">Marinimicrobium koreense</name>
    <dbReference type="NCBI Taxonomy" id="306545"/>
    <lineage>
        <taxon>Bacteria</taxon>
        <taxon>Pseudomonadati</taxon>
        <taxon>Pseudomonadota</taxon>
        <taxon>Gammaproteobacteria</taxon>
        <taxon>Cellvibrionales</taxon>
        <taxon>Cellvibrionaceae</taxon>
        <taxon>Marinimicrobium</taxon>
    </lineage>
</organism>
<dbReference type="InterPro" id="IPR011990">
    <property type="entry name" value="TPR-like_helical_dom_sf"/>
</dbReference>
<comment type="function">
    <text evidence="1">Mediates coordination of peptidoglycan synthesis and outer membrane constriction during cell division.</text>
</comment>
<keyword evidence="1" id="KW-0131">Cell cycle</keyword>
<dbReference type="Pfam" id="PF13424">
    <property type="entry name" value="TPR_12"/>
    <property type="match status" value="1"/>
</dbReference>
<dbReference type="GO" id="GO:0070206">
    <property type="term" value="P:protein trimerization"/>
    <property type="evidence" value="ECO:0007669"/>
    <property type="project" value="InterPro"/>
</dbReference>
<dbReference type="OrthoDB" id="9768142at2"/>
<dbReference type="SUPFAM" id="SSF48452">
    <property type="entry name" value="TPR-like"/>
    <property type="match status" value="1"/>
</dbReference>
<dbReference type="EMBL" id="RJUK01000001">
    <property type="protein sequence ID" value="ROQ19654.1"/>
    <property type="molecule type" value="Genomic_DNA"/>
</dbReference>
<comment type="similarity">
    <text evidence="1">Belongs to the CpoB family.</text>
</comment>
<keyword evidence="1" id="KW-0732">Signal</keyword>
<evidence type="ECO:0000256" key="1">
    <source>
        <dbReference type="HAMAP-Rule" id="MF_02066"/>
    </source>
</evidence>
<gene>
    <name evidence="1" type="primary">cpoB</name>
    <name evidence="5" type="ORF">EDC38_0239</name>
</gene>
<dbReference type="InterPro" id="IPR034706">
    <property type="entry name" value="CpoB"/>
</dbReference>
<evidence type="ECO:0000256" key="3">
    <source>
        <dbReference type="SAM" id="MobiDB-lite"/>
    </source>
</evidence>
<evidence type="ECO:0000313" key="6">
    <source>
        <dbReference type="Proteomes" id="UP000273643"/>
    </source>
</evidence>
<dbReference type="HAMAP" id="MF_02066">
    <property type="entry name" value="CpoB"/>
    <property type="match status" value="1"/>
</dbReference>
<keyword evidence="1" id="KW-0574">Periplasm</keyword>
<feature type="chain" id="PRO_5018342807" description="Cell division coordinator CpoB" evidence="1">
    <location>
        <begin position="23"/>
        <end position="248"/>
    </location>
</feature>
<dbReference type="GO" id="GO:0030288">
    <property type="term" value="C:outer membrane-bounded periplasmic space"/>
    <property type="evidence" value="ECO:0007669"/>
    <property type="project" value="UniProtKB-UniRule"/>
</dbReference>
<accession>A0A3N1NIM2</accession>
<sequence length="248" mass="27847" precursor="true">MKTLITATAFTVIAVAAPVLQAQVRVVESQPLGNNQSANSGDAQGASNMQAELFYQFQALQQEVLELRGLVEEQAHEIQRLKQQRMDDYLDLDRRIGELSRSGGGNPGASLGSGSSGESGETGDRVSETQMYRDAYQLLRDREIEQSIEAFNAYLDAYPQGNFAGNSHYWLGEIYLLNEDLDAAQEWFEKLLREFPDDRKRADAQYKLGRVYHQQGDEQRAQQLLQDVASGTSDAARLARQYLQDNFQ</sequence>
<keyword evidence="2" id="KW-0802">TPR repeat</keyword>